<evidence type="ECO:0000256" key="6">
    <source>
        <dbReference type="RuleBase" id="RU369062"/>
    </source>
</evidence>
<proteinExistence type="inferred from homology"/>
<evidence type="ECO:0000256" key="5">
    <source>
        <dbReference type="ARBA" id="ARBA00024500"/>
    </source>
</evidence>
<dbReference type="NCBIfam" id="TIGR03707">
    <property type="entry name" value="PPK2_P_aer"/>
    <property type="match status" value="1"/>
</dbReference>
<comment type="similarity">
    <text evidence="1 6">Belongs to the polyphosphate kinase 2 (PPK2) family. Class I subfamily.</text>
</comment>
<keyword evidence="2 6" id="KW-0808">Transferase</keyword>
<dbReference type="Pfam" id="PF03976">
    <property type="entry name" value="PPK2"/>
    <property type="match status" value="1"/>
</dbReference>
<sequence>MSKRGARREPATPKKSLMRRAAREPDTVELRQKPAVRSKPARAEVVRSVRAGGAKTTRRPKRNGGAAPPLQGEVMRNAVEKAAIETLWPKVARNGARKPPKNYTYVEELARLQYELIKLQEWVRTRGLRVAVVFEGRDAAGKGGVIKRIMEPLNPRICRVVALGTPTERERGQWYFQRYVAELPAAGEIVLFDRSWYNRAGVERVMGFCSEREYREFLRACPVFEEMLIRSGLILVKYWFSVSDAEQEKRFVERARNPFKRWKLSPMDLESRARWVDYSKAKDEMFAHTDTKKSPWNVVDADNKKRARLNCIAHFLKQVPYGHVQPASIELPPRQVDDGYRRPRKSSQRFVPAVY</sequence>
<accession>A0ABT5JBK5</accession>
<dbReference type="EMBL" id="JAQQLI010000020">
    <property type="protein sequence ID" value="MDC7786828.1"/>
    <property type="molecule type" value="Genomic_DNA"/>
</dbReference>
<comment type="caution">
    <text evidence="9">The sequence shown here is derived from an EMBL/GenBank/DDBJ whole genome shotgun (WGS) entry which is preliminary data.</text>
</comment>
<evidence type="ECO:0000256" key="4">
    <source>
        <dbReference type="ARBA" id="ARBA00023310"/>
    </source>
</evidence>
<dbReference type="Proteomes" id="UP001165652">
    <property type="component" value="Unassembled WGS sequence"/>
</dbReference>
<keyword evidence="3 6" id="KW-0418">Kinase</keyword>
<feature type="domain" description="Polyphosphate kinase-2-related" evidence="8">
    <location>
        <begin position="104"/>
        <end position="324"/>
    </location>
</feature>
<dbReference type="InterPro" id="IPR022488">
    <property type="entry name" value="PPK2-related"/>
</dbReference>
<comment type="catalytic activity">
    <reaction evidence="5">
        <text>[phosphate](n) + ATP = [phosphate](n+1) + ADP</text>
        <dbReference type="Rhea" id="RHEA:19573"/>
        <dbReference type="Rhea" id="RHEA-COMP:9859"/>
        <dbReference type="Rhea" id="RHEA-COMP:14280"/>
        <dbReference type="ChEBI" id="CHEBI:16838"/>
        <dbReference type="ChEBI" id="CHEBI:30616"/>
        <dbReference type="ChEBI" id="CHEBI:456216"/>
    </reaction>
    <physiologicalReaction direction="right-to-left" evidence="5">
        <dbReference type="Rhea" id="RHEA:19575"/>
    </physiologicalReaction>
</comment>
<evidence type="ECO:0000313" key="10">
    <source>
        <dbReference type="Proteomes" id="UP001165652"/>
    </source>
</evidence>
<dbReference type="SUPFAM" id="SSF52540">
    <property type="entry name" value="P-loop containing nucleoside triphosphate hydrolases"/>
    <property type="match status" value="1"/>
</dbReference>
<dbReference type="PANTHER" id="PTHR34383">
    <property type="entry name" value="POLYPHOSPHATE:AMP PHOSPHOTRANSFERASE-RELATED"/>
    <property type="match status" value="1"/>
</dbReference>
<protein>
    <recommendedName>
        <fullName evidence="6">ADP/GDP-polyphosphate phosphotransferase</fullName>
        <ecNumber evidence="6">2.7.4.-</ecNumber>
    </recommendedName>
    <alternativeName>
        <fullName evidence="6">Polyphosphate kinase PPK2</fullName>
    </alternativeName>
</protein>
<dbReference type="InterPro" id="IPR027417">
    <property type="entry name" value="P-loop_NTPase"/>
</dbReference>
<gene>
    <name evidence="9" type="primary">ppk2</name>
    <name evidence="9" type="ORF">PQJ73_14135</name>
</gene>
<evidence type="ECO:0000256" key="3">
    <source>
        <dbReference type="ARBA" id="ARBA00022777"/>
    </source>
</evidence>
<dbReference type="InterPro" id="IPR022486">
    <property type="entry name" value="PPK2_PA0141"/>
</dbReference>
<evidence type="ECO:0000256" key="7">
    <source>
        <dbReference type="SAM" id="MobiDB-lite"/>
    </source>
</evidence>
<evidence type="ECO:0000256" key="1">
    <source>
        <dbReference type="ARBA" id="ARBA00009924"/>
    </source>
</evidence>
<dbReference type="PANTHER" id="PTHR34383:SF1">
    <property type="entry name" value="ADP-POLYPHOSPHATE PHOSPHOTRANSFERASE"/>
    <property type="match status" value="1"/>
</dbReference>
<dbReference type="EC" id="2.7.4.-" evidence="6"/>
<reference evidence="9" key="1">
    <citation type="journal article" date="2023" name="Microbiol Resour">
        <title>Genome Sequences of Rhodoplanes serenus and Two Thermotolerant Strains, Rhodoplanes tepidamans and 'Rhodoplanes cryptolactis,' Further Refine the Genus.</title>
        <authorList>
            <person name="Rayyan A.A."/>
            <person name="Kyndt J.A."/>
        </authorList>
    </citation>
    <scope>NUCLEOTIDE SEQUENCE</scope>
    <source>
        <strain evidence="9">DSM 9987</strain>
    </source>
</reference>
<dbReference type="Gene3D" id="3.40.50.300">
    <property type="entry name" value="P-loop containing nucleotide triphosphate hydrolases"/>
    <property type="match status" value="1"/>
</dbReference>
<dbReference type="GO" id="GO:0008976">
    <property type="term" value="F:polyphosphate kinase activity"/>
    <property type="evidence" value="ECO:0007669"/>
    <property type="project" value="UniProtKB-EC"/>
</dbReference>
<name>A0ABT5JBK5_RHOTP</name>
<comment type="function">
    <text evidence="6">Uses inorganic polyphosphate (polyP) as a donor to convert GDP to GTP or ADP to ATP.</text>
</comment>
<evidence type="ECO:0000259" key="8">
    <source>
        <dbReference type="Pfam" id="PF03976"/>
    </source>
</evidence>
<organism evidence="9 10">
    <name type="scientific">Rhodoplanes tepidamans</name>
    <name type="common">Rhodoplanes cryptolactis</name>
    <dbReference type="NCBI Taxonomy" id="200616"/>
    <lineage>
        <taxon>Bacteria</taxon>
        <taxon>Pseudomonadati</taxon>
        <taxon>Pseudomonadota</taxon>
        <taxon>Alphaproteobacteria</taxon>
        <taxon>Hyphomicrobiales</taxon>
        <taxon>Nitrobacteraceae</taxon>
        <taxon>Rhodoplanes</taxon>
    </lineage>
</organism>
<reference evidence="9" key="2">
    <citation type="submission" date="2023-02" db="EMBL/GenBank/DDBJ databases">
        <authorList>
            <person name="Rayyan A."/>
            <person name="Meyer T."/>
            <person name="Kyndt J.A."/>
        </authorList>
    </citation>
    <scope>NUCLEOTIDE SEQUENCE</scope>
    <source>
        <strain evidence="9">DSM 9987</strain>
    </source>
</reference>
<keyword evidence="4" id="KW-0066">ATP synthesis</keyword>
<feature type="compositionally biased region" description="Basic and acidic residues" evidence="7">
    <location>
        <begin position="21"/>
        <end position="32"/>
    </location>
</feature>
<comment type="subunit">
    <text evidence="6">Homotetramer.</text>
</comment>
<feature type="region of interest" description="Disordered" evidence="7">
    <location>
        <begin position="1"/>
        <end position="70"/>
    </location>
</feature>
<keyword evidence="10" id="KW-1185">Reference proteome</keyword>
<evidence type="ECO:0000313" key="9">
    <source>
        <dbReference type="EMBL" id="MDC7786828.1"/>
    </source>
</evidence>
<evidence type="ECO:0000256" key="2">
    <source>
        <dbReference type="ARBA" id="ARBA00022679"/>
    </source>
</evidence>